<protein>
    <submittedName>
        <fullName evidence="1">Uncharacterized protein</fullName>
    </submittedName>
</protein>
<dbReference type="AlphaFoldDB" id="A0A3N4IHW5"/>
<accession>A0A3N4IHW5</accession>
<proteinExistence type="predicted"/>
<evidence type="ECO:0000313" key="2">
    <source>
        <dbReference type="Proteomes" id="UP000275078"/>
    </source>
</evidence>
<sequence>MDTSYRPYGGDHIARMLLDVLASLSFHLNKHFGHQVAMGKPITPEAIKAVIYSQYSESSIVTNPPVVFHDFSSSYITRYRELRESTPVTNLLLDWLEQEFKEEFRCEWLAVLREVGEHCNGGLGFVTMETVCMPCPKVEEWGCVCDAVAGLWMELATREDLLVEERQRVQWACISRQISGDLKDMLRMLSPYINHEEGLKYVDRLQQTVRR</sequence>
<keyword evidence="2" id="KW-1185">Reference proteome</keyword>
<gene>
    <name evidence="1" type="ORF">BJ508DRAFT_322345</name>
</gene>
<organism evidence="1 2">
    <name type="scientific">Ascobolus immersus RN42</name>
    <dbReference type="NCBI Taxonomy" id="1160509"/>
    <lineage>
        <taxon>Eukaryota</taxon>
        <taxon>Fungi</taxon>
        <taxon>Dikarya</taxon>
        <taxon>Ascomycota</taxon>
        <taxon>Pezizomycotina</taxon>
        <taxon>Pezizomycetes</taxon>
        <taxon>Pezizales</taxon>
        <taxon>Ascobolaceae</taxon>
        <taxon>Ascobolus</taxon>
    </lineage>
</organism>
<dbReference type="EMBL" id="ML119652">
    <property type="protein sequence ID" value="RPA85743.1"/>
    <property type="molecule type" value="Genomic_DNA"/>
</dbReference>
<reference evidence="1 2" key="1">
    <citation type="journal article" date="2018" name="Nat. Ecol. Evol.">
        <title>Pezizomycetes genomes reveal the molecular basis of ectomycorrhizal truffle lifestyle.</title>
        <authorList>
            <person name="Murat C."/>
            <person name="Payen T."/>
            <person name="Noel B."/>
            <person name="Kuo A."/>
            <person name="Morin E."/>
            <person name="Chen J."/>
            <person name="Kohler A."/>
            <person name="Krizsan K."/>
            <person name="Balestrini R."/>
            <person name="Da Silva C."/>
            <person name="Montanini B."/>
            <person name="Hainaut M."/>
            <person name="Levati E."/>
            <person name="Barry K.W."/>
            <person name="Belfiori B."/>
            <person name="Cichocki N."/>
            <person name="Clum A."/>
            <person name="Dockter R.B."/>
            <person name="Fauchery L."/>
            <person name="Guy J."/>
            <person name="Iotti M."/>
            <person name="Le Tacon F."/>
            <person name="Lindquist E.A."/>
            <person name="Lipzen A."/>
            <person name="Malagnac F."/>
            <person name="Mello A."/>
            <person name="Molinier V."/>
            <person name="Miyauchi S."/>
            <person name="Poulain J."/>
            <person name="Riccioni C."/>
            <person name="Rubini A."/>
            <person name="Sitrit Y."/>
            <person name="Splivallo R."/>
            <person name="Traeger S."/>
            <person name="Wang M."/>
            <person name="Zifcakova L."/>
            <person name="Wipf D."/>
            <person name="Zambonelli A."/>
            <person name="Paolocci F."/>
            <person name="Nowrousian M."/>
            <person name="Ottonello S."/>
            <person name="Baldrian P."/>
            <person name="Spatafora J.W."/>
            <person name="Henrissat B."/>
            <person name="Nagy L.G."/>
            <person name="Aury J.M."/>
            <person name="Wincker P."/>
            <person name="Grigoriev I.V."/>
            <person name="Bonfante P."/>
            <person name="Martin F.M."/>
        </authorList>
    </citation>
    <scope>NUCLEOTIDE SEQUENCE [LARGE SCALE GENOMIC DNA]</scope>
    <source>
        <strain evidence="1 2">RN42</strain>
    </source>
</reference>
<evidence type="ECO:0000313" key="1">
    <source>
        <dbReference type="EMBL" id="RPA85743.1"/>
    </source>
</evidence>
<dbReference type="Proteomes" id="UP000275078">
    <property type="component" value="Unassembled WGS sequence"/>
</dbReference>
<name>A0A3N4IHW5_ASCIM</name>